<proteinExistence type="predicted"/>
<evidence type="ECO:0000313" key="3">
    <source>
        <dbReference type="Proteomes" id="UP000250235"/>
    </source>
</evidence>
<sequence>MTFRVVRTNQYNQDLGLIHSTNGNHLESPKDGSSTDHQVTIYLHAQNITMFPTNETWIVRRKWAEICVDIVQYSLFGHLQPVDHTIYIPQISLPAAVVPSTDYTEAFAQFRATVDKISLEKVQTRFHDRVVLVQNNVLRKEMQVQKTSLSEELDDIRKEIQDQKAVLAHDLLELRVESQEKFNTLSAHLYEIIAYINMGRDDKRGKIAAVEVHSLQKIKADQVVVVVGANLRGKEELDLTEEE</sequence>
<evidence type="ECO:0000313" key="2">
    <source>
        <dbReference type="EMBL" id="KZV16783.1"/>
    </source>
</evidence>
<evidence type="ECO:0000256" key="1">
    <source>
        <dbReference type="SAM" id="Coils"/>
    </source>
</evidence>
<protein>
    <submittedName>
        <fullName evidence="2">Uncharacterized protein</fullName>
    </submittedName>
</protein>
<keyword evidence="3" id="KW-1185">Reference proteome</keyword>
<reference evidence="2 3" key="1">
    <citation type="journal article" date="2015" name="Proc. Natl. Acad. Sci. U.S.A.">
        <title>The resurrection genome of Boea hygrometrica: A blueprint for survival of dehydration.</title>
        <authorList>
            <person name="Xiao L."/>
            <person name="Yang G."/>
            <person name="Zhang L."/>
            <person name="Yang X."/>
            <person name="Zhao S."/>
            <person name="Ji Z."/>
            <person name="Zhou Q."/>
            <person name="Hu M."/>
            <person name="Wang Y."/>
            <person name="Chen M."/>
            <person name="Xu Y."/>
            <person name="Jin H."/>
            <person name="Xiao X."/>
            <person name="Hu G."/>
            <person name="Bao F."/>
            <person name="Hu Y."/>
            <person name="Wan P."/>
            <person name="Li L."/>
            <person name="Deng X."/>
            <person name="Kuang T."/>
            <person name="Xiang C."/>
            <person name="Zhu J.K."/>
            <person name="Oliver M.J."/>
            <person name="He Y."/>
        </authorList>
    </citation>
    <scope>NUCLEOTIDE SEQUENCE [LARGE SCALE GENOMIC DNA]</scope>
    <source>
        <strain evidence="3">cv. XS01</strain>
    </source>
</reference>
<feature type="coiled-coil region" evidence="1">
    <location>
        <begin position="139"/>
        <end position="166"/>
    </location>
</feature>
<keyword evidence="1" id="KW-0175">Coiled coil</keyword>
<organism evidence="2 3">
    <name type="scientific">Dorcoceras hygrometricum</name>
    <dbReference type="NCBI Taxonomy" id="472368"/>
    <lineage>
        <taxon>Eukaryota</taxon>
        <taxon>Viridiplantae</taxon>
        <taxon>Streptophyta</taxon>
        <taxon>Embryophyta</taxon>
        <taxon>Tracheophyta</taxon>
        <taxon>Spermatophyta</taxon>
        <taxon>Magnoliopsida</taxon>
        <taxon>eudicotyledons</taxon>
        <taxon>Gunneridae</taxon>
        <taxon>Pentapetalae</taxon>
        <taxon>asterids</taxon>
        <taxon>lamiids</taxon>
        <taxon>Lamiales</taxon>
        <taxon>Gesneriaceae</taxon>
        <taxon>Didymocarpoideae</taxon>
        <taxon>Trichosporeae</taxon>
        <taxon>Loxocarpinae</taxon>
        <taxon>Dorcoceras</taxon>
    </lineage>
</organism>
<gene>
    <name evidence="2" type="ORF">F511_15419</name>
</gene>
<dbReference type="AlphaFoldDB" id="A0A2Z7A7J0"/>
<dbReference type="Proteomes" id="UP000250235">
    <property type="component" value="Unassembled WGS sequence"/>
</dbReference>
<name>A0A2Z7A7J0_9LAMI</name>
<dbReference type="EMBL" id="KV018572">
    <property type="protein sequence ID" value="KZV16783.1"/>
    <property type="molecule type" value="Genomic_DNA"/>
</dbReference>
<accession>A0A2Z7A7J0</accession>